<gene>
    <name evidence="1" type="ORF">PHIM7_250</name>
</gene>
<proteinExistence type="predicted"/>
<evidence type="ECO:0000313" key="2">
    <source>
        <dbReference type="Proteomes" id="UP000221947"/>
    </source>
</evidence>
<protein>
    <submittedName>
        <fullName evidence="1">Uncharacterized protein</fullName>
    </submittedName>
</protein>
<dbReference type="EMBL" id="KR052480">
    <property type="protein sequence ID" value="AKF12795.1"/>
    <property type="molecule type" value="Genomic_DNA"/>
</dbReference>
<organism evidence="1 2">
    <name type="scientific">Sinorhizobium phage phiM7</name>
    <dbReference type="NCBI Taxonomy" id="1647403"/>
    <lineage>
        <taxon>Viruses</taxon>
        <taxon>Duplodnaviria</taxon>
        <taxon>Heunggongvirae</taxon>
        <taxon>Uroviricota</taxon>
        <taxon>Caudoviricetes</taxon>
        <taxon>Emdodecavirus</taxon>
        <taxon>Emdodecavirus M7</taxon>
    </lineage>
</organism>
<sequence>MKDEELAILYRKALKFITYIPAQGYLWIDYDGEWHGLYELERQAVADFFTYLLATDLTDRDDLI</sequence>
<dbReference type="Proteomes" id="UP000221947">
    <property type="component" value="Segment"/>
</dbReference>
<accession>A0A0F6WBV0</accession>
<evidence type="ECO:0000313" key="1">
    <source>
        <dbReference type="EMBL" id="AKF12795.1"/>
    </source>
</evidence>
<reference evidence="1 2" key="1">
    <citation type="submission" date="2015-04" db="EMBL/GenBank/DDBJ databases">
        <authorList>
            <person name="Schouten J.T."/>
            <person name="Crockett J.T."/>
            <person name="Hodson T.S."/>
            <person name="Hyde J.R."/>
            <person name="Smith T.A."/>
            <person name="Merrill B.D."/>
            <person name="Crook M.B."/>
            <person name="Griffitts J.S."/>
            <person name="Burnett S.H."/>
            <person name="Grose J.H."/>
            <person name="Breakwell D.P."/>
        </authorList>
    </citation>
    <scope>NUCLEOTIDE SEQUENCE [LARGE SCALE GENOMIC DNA]</scope>
</reference>
<keyword evidence="2" id="KW-1185">Reference proteome</keyword>
<name>A0A0F6WBV0_9CAUD</name>